<feature type="coiled-coil region" evidence="3">
    <location>
        <begin position="77"/>
        <end position="129"/>
    </location>
</feature>
<evidence type="ECO:0000256" key="2">
    <source>
        <dbReference type="ARBA" id="ARBA00023054"/>
    </source>
</evidence>
<evidence type="ECO:0000313" key="4">
    <source>
        <dbReference type="EMBL" id="KAE8655034.1"/>
    </source>
</evidence>
<dbReference type="GO" id="GO:0009904">
    <property type="term" value="P:chloroplast accumulation movement"/>
    <property type="evidence" value="ECO:0007669"/>
    <property type="project" value="TreeGrafter"/>
</dbReference>
<reference evidence="4" key="1">
    <citation type="submission" date="2019-09" db="EMBL/GenBank/DDBJ databases">
        <title>Draft genome information of white flower Hibiscus syriacus.</title>
        <authorList>
            <person name="Kim Y.-M."/>
        </authorList>
    </citation>
    <scope>NUCLEOTIDE SEQUENCE [LARGE SCALE GENOMIC DNA]</scope>
    <source>
        <strain evidence="4">YM2019G1</strain>
    </source>
</reference>
<dbReference type="EMBL" id="VEPZ02001782">
    <property type="protein sequence ID" value="KAE8655034.1"/>
    <property type="molecule type" value="Genomic_DNA"/>
</dbReference>
<comment type="similarity">
    <text evidence="1">Belongs to the WEB family.</text>
</comment>
<accession>A0A6A2XMA2</accession>
<proteinExistence type="inferred from homology"/>
<gene>
    <name evidence="4" type="ORF">F3Y22_tig00117034pilonHSYRG00538</name>
</gene>
<keyword evidence="5" id="KW-1185">Reference proteome</keyword>
<evidence type="ECO:0000256" key="1">
    <source>
        <dbReference type="ARBA" id="ARBA00005485"/>
    </source>
</evidence>
<comment type="caution">
    <text evidence="4">The sequence shown here is derived from an EMBL/GenBank/DDBJ whole genome shotgun (WGS) entry which is preliminary data.</text>
</comment>
<dbReference type="GO" id="GO:0005829">
    <property type="term" value="C:cytosol"/>
    <property type="evidence" value="ECO:0007669"/>
    <property type="project" value="TreeGrafter"/>
</dbReference>
<protein>
    <submittedName>
        <fullName evidence="4">Homeodomain-like superfamily protein</fullName>
    </submittedName>
</protein>
<name>A0A6A2XMA2_HIBSY</name>
<keyword evidence="2 3" id="KW-0175">Coiled coil</keyword>
<dbReference type="PANTHER" id="PTHR32054">
    <property type="entry name" value="HEAVY CHAIN, PUTATIVE, EXPRESSED-RELATED-RELATED"/>
    <property type="match status" value="1"/>
</dbReference>
<dbReference type="GO" id="GO:0003677">
    <property type="term" value="F:DNA binding"/>
    <property type="evidence" value="ECO:0007669"/>
    <property type="project" value="UniProtKB-KW"/>
</dbReference>
<evidence type="ECO:0000313" key="5">
    <source>
        <dbReference type="Proteomes" id="UP000436088"/>
    </source>
</evidence>
<evidence type="ECO:0000256" key="3">
    <source>
        <dbReference type="SAM" id="Coils"/>
    </source>
</evidence>
<dbReference type="PANTHER" id="PTHR32054:SF9">
    <property type="entry name" value="OS04G0116200 PROTEIN"/>
    <property type="match status" value="1"/>
</dbReference>
<organism evidence="4 5">
    <name type="scientific">Hibiscus syriacus</name>
    <name type="common">Rose of Sharon</name>
    <dbReference type="NCBI Taxonomy" id="106335"/>
    <lineage>
        <taxon>Eukaryota</taxon>
        <taxon>Viridiplantae</taxon>
        <taxon>Streptophyta</taxon>
        <taxon>Embryophyta</taxon>
        <taxon>Tracheophyta</taxon>
        <taxon>Spermatophyta</taxon>
        <taxon>Magnoliopsida</taxon>
        <taxon>eudicotyledons</taxon>
        <taxon>Gunneridae</taxon>
        <taxon>Pentapetalae</taxon>
        <taxon>rosids</taxon>
        <taxon>malvids</taxon>
        <taxon>Malvales</taxon>
        <taxon>Malvaceae</taxon>
        <taxon>Malvoideae</taxon>
        <taxon>Hibiscus</taxon>
    </lineage>
</organism>
<dbReference type="AlphaFoldDB" id="A0A6A2XMA2"/>
<dbReference type="GO" id="GO:0009903">
    <property type="term" value="P:chloroplast avoidance movement"/>
    <property type="evidence" value="ECO:0007669"/>
    <property type="project" value="TreeGrafter"/>
</dbReference>
<sequence length="286" mass="32460">MIHSTGAVISPQVMETGDGGGVVVVGRVEIDTRAPFRSVKEAVTLFGEKVLVGEIYANRIKEMKAQAGESGKGESKIAALTAELVEIKQSLQKAQEENNSMSYSIKTLREDLEQKKKELQQLKARELHRQRFDPDIEDLKFIENKTMTRDEEPHDQFQKKRYVKFASPPSLTQVIANKDNMPEKTDRVMKLRRKTFIPIIGWLFPKKKASQEDDHHSLRANELSARSHIIIIITRKHYPADAHHGEAVADCIEFIKKSSREENRDSRDGSSNMDGINEIVMPVPVM</sequence>
<dbReference type="Proteomes" id="UP000436088">
    <property type="component" value="Unassembled WGS sequence"/>
</dbReference>